<evidence type="ECO:0000256" key="4">
    <source>
        <dbReference type="PROSITE-ProRule" id="PRU00708"/>
    </source>
</evidence>
<dbReference type="PANTHER" id="PTHR47447:SF28">
    <property type="entry name" value="PENTACOTRIPEPTIDE-REPEAT REGION OF PRORP DOMAIN-CONTAINING PROTEIN"/>
    <property type="match status" value="1"/>
</dbReference>
<keyword evidence="3" id="KW-0809">Transit peptide</keyword>
<feature type="repeat" description="PPR" evidence="4">
    <location>
        <begin position="159"/>
        <end position="193"/>
    </location>
</feature>
<dbReference type="Gramene" id="TraesROB_scaffold_077823_01G000100.1">
    <property type="protein sequence ID" value="TraesROB_scaffold_077823_01G000100.1"/>
    <property type="gene ID" value="TraesROB_scaffold_077823_01G000100"/>
</dbReference>
<accession>A0A3B6RCB2</accession>
<dbReference type="Gramene" id="TraesCLE_scaffold_090409_01G000100.1">
    <property type="protein sequence ID" value="TraesCLE_scaffold_090409_01G000100.1"/>
    <property type="gene ID" value="TraesCLE_scaffold_090409_01G000100"/>
</dbReference>
<protein>
    <recommendedName>
        <fullName evidence="5">PROP1-like PPR domain-containing protein</fullName>
    </recommendedName>
</protein>
<feature type="repeat" description="PPR" evidence="4">
    <location>
        <begin position="253"/>
        <end position="287"/>
    </location>
</feature>
<feature type="repeat" description="PPR" evidence="4">
    <location>
        <begin position="89"/>
        <end position="123"/>
    </location>
</feature>
<reference evidence="6" key="2">
    <citation type="submission" date="2018-10" db="UniProtKB">
        <authorList>
            <consortium name="EnsemblPlants"/>
        </authorList>
    </citation>
    <scope>IDENTIFICATION</scope>
</reference>
<dbReference type="OrthoDB" id="185373at2759"/>
<dbReference type="EnsemblPlants" id="TraesCS7A02G074100.1">
    <property type="protein sequence ID" value="TraesCS7A02G074100.1"/>
    <property type="gene ID" value="TraesCS7A02G074100"/>
</dbReference>
<feature type="repeat" description="PPR" evidence="4">
    <location>
        <begin position="559"/>
        <end position="593"/>
    </location>
</feature>
<evidence type="ECO:0000313" key="6">
    <source>
        <dbReference type="EnsemblPlants" id="TraesCS7A02G074100.1"/>
    </source>
</evidence>
<dbReference type="Pfam" id="PF13041">
    <property type="entry name" value="PPR_2"/>
    <property type="match status" value="2"/>
</dbReference>
<keyword evidence="7" id="KW-1185">Reference proteome</keyword>
<dbReference type="SUPFAM" id="SSF81901">
    <property type="entry name" value="HCP-like"/>
    <property type="match status" value="1"/>
</dbReference>
<dbReference type="PROSITE" id="PS51375">
    <property type="entry name" value="PPR"/>
    <property type="match status" value="8"/>
</dbReference>
<dbReference type="Gramene" id="TraesCAD_scaffold_050544_01G000100.1">
    <property type="protein sequence ID" value="TraesCAD_scaffold_050544_01G000100.1"/>
    <property type="gene ID" value="TraesCAD_scaffold_050544_01G000100"/>
</dbReference>
<comment type="similarity">
    <text evidence="1">Belongs to the PPR family. P subfamily.</text>
</comment>
<feature type="repeat" description="PPR" evidence="4">
    <location>
        <begin position="594"/>
        <end position="628"/>
    </location>
</feature>
<dbReference type="InterPro" id="IPR002885">
    <property type="entry name" value="PPR_rpt"/>
</dbReference>
<evidence type="ECO:0000256" key="2">
    <source>
        <dbReference type="ARBA" id="ARBA00022737"/>
    </source>
</evidence>
<dbReference type="Gramene" id="TraesCS7A03G0170200.1">
    <property type="protein sequence ID" value="TraesCS7A03G0170200.1.CDS"/>
    <property type="gene ID" value="TraesCS7A03G0170200"/>
</dbReference>
<dbReference type="Gene3D" id="1.25.40.10">
    <property type="entry name" value="Tetratricopeptide repeat domain"/>
    <property type="match status" value="4"/>
</dbReference>
<evidence type="ECO:0000259" key="5">
    <source>
        <dbReference type="Pfam" id="PF17177"/>
    </source>
</evidence>
<feature type="repeat" description="PPR" evidence="4">
    <location>
        <begin position="288"/>
        <end position="322"/>
    </location>
</feature>
<sequence length="695" mass="77600">MMLFYAVTRKRGVELPVSAFNFMLSSLQKNRLHGKVIHLWKHMVEMEEANNVVPNHFTYTVVIGSFVKEGLKEAMDVLGKMRTSRLVPEEAMYSGLISLSARHGRMEQTVGLYEEMRAHGIVPSNYTCASLLGLYDKSEDYSKALSLFLEMEQSRVLIDEVIYGILIRIYGKIGLYDDAQRTFEEIDSTGLLSDEQTYVGMVQALQVLGLMRSRNVKPLLFSYGALLRCHVAMEDIAATEDALRGPCKYGLPDVFCCNDLLRLYVKLGQLEMASAFILKMRKEDVMLDEGLCMTVMEVCCKSGMIADADKILKEMNNGGVTMKSLTMVSMIEVYARNRTSVMQEKYSSSKALACRTNSSALSATLKSLLDTPGGASIACQLIRKLAREGSTCEAKFLHEQLTQLGVRPEDSETATLIVQYGQEQKLHQAEELGPVYNAMVDALCKCGKIEEAYHLFMKMADQGHSRDVVTISILVNHLTKHGNFFSTANPSLCRKFQEAENIIHGSFNGDVELDTVVYNTFIKSMLESVFLFSVYGLGGKLDKAAEMFTSAQELGLPIDEKIYTNMLNFYGKAGTHQDASLLFNRMKELGIMPGKTSFNSMINAYATSRLHDKAEIVFQEMKSQGQVPDSMTYLAWIRAYSESRCYSKAEEAIQMMLSSGITPSCPHFSHLILAFLKEGQIDEALLPNAGDWCGC</sequence>
<organism evidence="6">
    <name type="scientific">Triticum aestivum</name>
    <name type="common">Wheat</name>
    <dbReference type="NCBI Taxonomy" id="4565"/>
    <lineage>
        <taxon>Eukaryota</taxon>
        <taxon>Viridiplantae</taxon>
        <taxon>Streptophyta</taxon>
        <taxon>Embryophyta</taxon>
        <taxon>Tracheophyta</taxon>
        <taxon>Spermatophyta</taxon>
        <taxon>Magnoliopsida</taxon>
        <taxon>Liliopsida</taxon>
        <taxon>Poales</taxon>
        <taxon>Poaceae</taxon>
        <taxon>BOP clade</taxon>
        <taxon>Pooideae</taxon>
        <taxon>Triticodae</taxon>
        <taxon>Triticeae</taxon>
        <taxon>Triticinae</taxon>
        <taxon>Triticum</taxon>
    </lineage>
</organism>
<dbReference type="Pfam" id="PF01535">
    <property type="entry name" value="PPR"/>
    <property type="match status" value="3"/>
</dbReference>
<name>A0A3B6RCB2_WHEAT</name>
<dbReference type="NCBIfam" id="TIGR00756">
    <property type="entry name" value="PPR"/>
    <property type="match status" value="5"/>
</dbReference>
<dbReference type="Proteomes" id="UP000019116">
    <property type="component" value="Chromosome 7A"/>
</dbReference>
<dbReference type="SMR" id="A0A3B6RCB2"/>
<dbReference type="AlphaFoldDB" id="A0A3B6RCB2"/>
<dbReference type="Gramene" id="TraesWEE_scaffold_075817_01G000100.1">
    <property type="protein sequence ID" value="TraesWEE_scaffold_075817_01G000100.1"/>
    <property type="gene ID" value="TraesWEE_scaffold_075817_01G000100"/>
</dbReference>
<dbReference type="Gramene" id="TraesCS7A02G074100.1">
    <property type="protein sequence ID" value="TraesCS7A02G074100.1"/>
    <property type="gene ID" value="TraesCS7A02G074100"/>
</dbReference>
<proteinExistence type="inferred from homology"/>
<feature type="repeat" description="PPR" evidence="4">
    <location>
        <begin position="629"/>
        <end position="663"/>
    </location>
</feature>
<evidence type="ECO:0000256" key="1">
    <source>
        <dbReference type="ARBA" id="ARBA00007626"/>
    </source>
</evidence>
<keyword evidence="2" id="KW-0677">Repeat</keyword>
<dbReference type="STRING" id="4565.A0A3B6RCB2"/>
<evidence type="ECO:0000313" key="7">
    <source>
        <dbReference type="Proteomes" id="UP000019116"/>
    </source>
</evidence>
<dbReference type="InterPro" id="IPR033443">
    <property type="entry name" value="PROP1-like_PPR_dom"/>
</dbReference>
<evidence type="ECO:0000256" key="3">
    <source>
        <dbReference type="ARBA" id="ARBA00022946"/>
    </source>
</evidence>
<dbReference type="PANTHER" id="PTHR47447">
    <property type="entry name" value="OS03G0856100 PROTEIN"/>
    <property type="match status" value="1"/>
</dbReference>
<feature type="repeat" description="PPR" evidence="4">
    <location>
        <begin position="432"/>
        <end position="466"/>
    </location>
</feature>
<dbReference type="InterPro" id="IPR011990">
    <property type="entry name" value="TPR-like_helical_dom_sf"/>
</dbReference>
<reference evidence="6" key="1">
    <citation type="submission" date="2018-08" db="EMBL/GenBank/DDBJ databases">
        <authorList>
            <person name="Rossello M."/>
        </authorList>
    </citation>
    <scope>NUCLEOTIDE SEQUENCE [LARGE SCALE GENOMIC DNA]</scope>
    <source>
        <strain evidence="6">cv. Chinese Spring</strain>
    </source>
</reference>
<feature type="domain" description="PROP1-like PPR" evidence="5">
    <location>
        <begin position="9"/>
        <end position="176"/>
    </location>
</feature>
<dbReference type="Pfam" id="PF17177">
    <property type="entry name" value="PPR_long"/>
    <property type="match status" value="1"/>
</dbReference>